<proteinExistence type="inferred from homology"/>
<dbReference type="AlphaFoldDB" id="A0A1G9JPT8"/>
<keyword evidence="3" id="KW-0378">Hydrolase</keyword>
<dbReference type="PANTHER" id="PTHR39181">
    <property type="entry name" value="TYROSINE-PROTEIN PHOSPHATASE YWQE"/>
    <property type="match status" value="1"/>
</dbReference>
<dbReference type="PIRSF" id="PIRSF016557">
    <property type="entry name" value="Caps_synth_CpsB"/>
    <property type="match status" value="1"/>
</dbReference>
<accession>A0A1G9JPT8</accession>
<evidence type="ECO:0000256" key="4">
    <source>
        <dbReference type="ARBA" id="ARBA00051722"/>
    </source>
</evidence>
<evidence type="ECO:0000313" key="5">
    <source>
        <dbReference type="EMBL" id="SDL39326.1"/>
    </source>
</evidence>
<dbReference type="Proteomes" id="UP000199440">
    <property type="component" value="Unassembled WGS sequence"/>
</dbReference>
<evidence type="ECO:0000256" key="3">
    <source>
        <dbReference type="ARBA" id="ARBA00022801"/>
    </source>
</evidence>
<dbReference type="OrthoDB" id="9788539at2"/>
<evidence type="ECO:0000256" key="2">
    <source>
        <dbReference type="ARBA" id="ARBA00013064"/>
    </source>
</evidence>
<dbReference type="EC" id="3.1.3.48" evidence="2"/>
<dbReference type="EMBL" id="FNGV01000001">
    <property type="protein sequence ID" value="SDL39326.1"/>
    <property type="molecule type" value="Genomic_DNA"/>
</dbReference>
<name>A0A1G9JPT8_9FLAO</name>
<dbReference type="GO" id="GO:0030145">
    <property type="term" value="F:manganese ion binding"/>
    <property type="evidence" value="ECO:0007669"/>
    <property type="project" value="InterPro"/>
</dbReference>
<reference evidence="5 6" key="1">
    <citation type="submission" date="2016-10" db="EMBL/GenBank/DDBJ databases">
        <authorList>
            <person name="de Groot N.N."/>
        </authorList>
    </citation>
    <scope>NUCLEOTIDE SEQUENCE [LARGE SCALE GENOMIC DNA]</scope>
    <source>
        <strain evidence="5 6">DSM 19886</strain>
    </source>
</reference>
<dbReference type="RefSeq" id="WP_089885195.1">
    <property type="nucleotide sequence ID" value="NZ_FNGV01000001.1"/>
</dbReference>
<dbReference type="GO" id="GO:0004725">
    <property type="term" value="F:protein tyrosine phosphatase activity"/>
    <property type="evidence" value="ECO:0007669"/>
    <property type="project" value="UniProtKB-EC"/>
</dbReference>
<protein>
    <recommendedName>
        <fullName evidence="2">protein-tyrosine-phosphatase</fullName>
        <ecNumber evidence="2">3.1.3.48</ecNumber>
    </recommendedName>
</protein>
<comment type="similarity">
    <text evidence="1">Belongs to the metallo-dependent hydrolases superfamily. CpsB/CapC family.</text>
</comment>
<dbReference type="InterPro" id="IPR016195">
    <property type="entry name" value="Pol/histidinol_Pase-like"/>
</dbReference>
<dbReference type="SUPFAM" id="SSF89550">
    <property type="entry name" value="PHP domain-like"/>
    <property type="match status" value="1"/>
</dbReference>
<organism evidence="5 6">
    <name type="scientific">Kriegella aquimaris</name>
    <dbReference type="NCBI Taxonomy" id="192904"/>
    <lineage>
        <taxon>Bacteria</taxon>
        <taxon>Pseudomonadati</taxon>
        <taxon>Bacteroidota</taxon>
        <taxon>Flavobacteriia</taxon>
        <taxon>Flavobacteriales</taxon>
        <taxon>Flavobacteriaceae</taxon>
        <taxon>Kriegella</taxon>
    </lineage>
</organism>
<gene>
    <name evidence="5" type="ORF">SAMN04488514_101648</name>
</gene>
<dbReference type="Gene3D" id="3.20.20.140">
    <property type="entry name" value="Metal-dependent hydrolases"/>
    <property type="match status" value="1"/>
</dbReference>
<comment type="catalytic activity">
    <reaction evidence="4">
        <text>O-phospho-L-tyrosyl-[protein] + H2O = L-tyrosyl-[protein] + phosphate</text>
        <dbReference type="Rhea" id="RHEA:10684"/>
        <dbReference type="Rhea" id="RHEA-COMP:10136"/>
        <dbReference type="Rhea" id="RHEA-COMP:20101"/>
        <dbReference type="ChEBI" id="CHEBI:15377"/>
        <dbReference type="ChEBI" id="CHEBI:43474"/>
        <dbReference type="ChEBI" id="CHEBI:46858"/>
        <dbReference type="ChEBI" id="CHEBI:61978"/>
        <dbReference type="EC" id="3.1.3.48"/>
    </reaction>
</comment>
<keyword evidence="6" id="KW-1185">Reference proteome</keyword>
<dbReference type="InterPro" id="IPR016667">
    <property type="entry name" value="Caps_polysacc_synth_CpsB/CapC"/>
</dbReference>
<dbReference type="STRING" id="192904.SAMN04488514_101648"/>
<evidence type="ECO:0000256" key="1">
    <source>
        <dbReference type="ARBA" id="ARBA00005750"/>
    </source>
</evidence>
<dbReference type="Pfam" id="PF19567">
    <property type="entry name" value="CpsB_CapC"/>
    <property type="match status" value="1"/>
</dbReference>
<dbReference type="PANTHER" id="PTHR39181:SF1">
    <property type="entry name" value="TYROSINE-PROTEIN PHOSPHATASE YWQE"/>
    <property type="match status" value="1"/>
</dbReference>
<sequence length="246" mass="28522">MFGIFNKKKFLVDFLEGLVDIHNHILPGIDDGAKTVEESLELIKNFSDFGIRNFIATPHIMHNYYPNDANTINTSLTLLKNGLLMNEVKDVCVKAAAEHMIDANFETILENRGIMPLEKNYLLIEMSYLQASINFDDAIQKIASHRYFPILAHPERYVYLHNRMGKYRKYKEKGILFQLNLLSLSEFYGKNVQQAAFKLLEEGLIDYVASDVHNMNQLQNLKEIRITPKMLDKLMPVIERTIYNFS</sequence>
<evidence type="ECO:0000313" key="6">
    <source>
        <dbReference type="Proteomes" id="UP000199440"/>
    </source>
</evidence>